<protein>
    <recommendedName>
        <fullName evidence="3">Aminoglycoside phosphotransferase</fullName>
    </recommendedName>
</protein>
<proteinExistence type="predicted"/>
<organism evidence="1 2">
    <name type="scientific">Martelella mediterranea</name>
    <dbReference type="NCBI Taxonomy" id="293089"/>
    <lineage>
        <taxon>Bacteria</taxon>
        <taxon>Pseudomonadati</taxon>
        <taxon>Pseudomonadota</taxon>
        <taxon>Alphaproteobacteria</taxon>
        <taxon>Hyphomicrobiales</taxon>
        <taxon>Aurantimonadaceae</taxon>
        <taxon>Martelella</taxon>
    </lineage>
</organism>
<evidence type="ECO:0008006" key="3">
    <source>
        <dbReference type="Google" id="ProtNLM"/>
    </source>
</evidence>
<dbReference type="Proteomes" id="UP000295097">
    <property type="component" value="Unassembled WGS sequence"/>
</dbReference>
<evidence type="ECO:0000313" key="2">
    <source>
        <dbReference type="Proteomes" id="UP000295097"/>
    </source>
</evidence>
<evidence type="ECO:0000313" key="1">
    <source>
        <dbReference type="EMBL" id="TCT39102.1"/>
    </source>
</evidence>
<name>A0A4R3P0F1_9HYPH</name>
<reference evidence="1 2" key="1">
    <citation type="submission" date="2019-03" db="EMBL/GenBank/DDBJ databases">
        <title>Freshwater and sediment microbial communities from various areas in North America, analyzing microbe dynamics in response to fracking.</title>
        <authorList>
            <person name="Lamendella R."/>
        </authorList>
    </citation>
    <scope>NUCLEOTIDE SEQUENCE [LARGE SCALE GENOMIC DNA]</scope>
    <source>
        <strain evidence="1 2">175.2</strain>
    </source>
</reference>
<sequence length="55" mass="6301">MGFFRNAYKNIADARQRQADRFVNGALSRMDDESLKSLGKSRAELRRNSSSSFML</sequence>
<dbReference type="RefSeq" id="WP_165972806.1">
    <property type="nucleotide sequence ID" value="NZ_SMAR01000014.1"/>
</dbReference>
<comment type="caution">
    <text evidence="1">The sequence shown here is derived from an EMBL/GenBank/DDBJ whole genome shotgun (WGS) entry which is preliminary data.</text>
</comment>
<dbReference type="AlphaFoldDB" id="A0A4R3P0F1"/>
<accession>A0A4R3P0F1</accession>
<gene>
    <name evidence="1" type="ORF">EDC90_101467</name>
</gene>
<keyword evidence="2" id="KW-1185">Reference proteome</keyword>
<dbReference type="EMBL" id="SMAR01000014">
    <property type="protein sequence ID" value="TCT39102.1"/>
    <property type="molecule type" value="Genomic_DNA"/>
</dbReference>